<dbReference type="AlphaFoldDB" id="A0A4Y2GGS2"/>
<comment type="caution">
    <text evidence="1">The sequence shown here is derived from an EMBL/GenBank/DDBJ whole genome shotgun (WGS) entry which is preliminary data.</text>
</comment>
<evidence type="ECO:0000313" key="2">
    <source>
        <dbReference type="Proteomes" id="UP000499080"/>
    </source>
</evidence>
<evidence type="ECO:0000313" key="1">
    <source>
        <dbReference type="EMBL" id="GBM52793.1"/>
    </source>
</evidence>
<proteinExistence type="predicted"/>
<accession>A0A4Y2GGS2</accession>
<dbReference type="EMBL" id="BGPR01001394">
    <property type="protein sequence ID" value="GBM52793.1"/>
    <property type="molecule type" value="Genomic_DNA"/>
</dbReference>
<name>A0A4Y2GGS2_ARAVE</name>
<sequence length="95" mass="10449">METSAFPVLTCGRSDVSHPTGGTRIDPQIRGSQPVVRVPLGVRAGPAGYMKSKLVMARTRKHKELKVAEFCFPKLLREANVKAVRILKPPLELTL</sequence>
<gene>
    <name evidence="1" type="ORF">AVEN_195802_1</name>
</gene>
<organism evidence="1 2">
    <name type="scientific">Araneus ventricosus</name>
    <name type="common">Orbweaver spider</name>
    <name type="synonym">Epeira ventricosa</name>
    <dbReference type="NCBI Taxonomy" id="182803"/>
    <lineage>
        <taxon>Eukaryota</taxon>
        <taxon>Metazoa</taxon>
        <taxon>Ecdysozoa</taxon>
        <taxon>Arthropoda</taxon>
        <taxon>Chelicerata</taxon>
        <taxon>Arachnida</taxon>
        <taxon>Araneae</taxon>
        <taxon>Araneomorphae</taxon>
        <taxon>Entelegynae</taxon>
        <taxon>Araneoidea</taxon>
        <taxon>Araneidae</taxon>
        <taxon>Araneus</taxon>
    </lineage>
</organism>
<reference evidence="1 2" key="1">
    <citation type="journal article" date="2019" name="Sci. Rep.">
        <title>Orb-weaving spider Araneus ventricosus genome elucidates the spidroin gene catalogue.</title>
        <authorList>
            <person name="Kono N."/>
            <person name="Nakamura H."/>
            <person name="Ohtoshi R."/>
            <person name="Moran D.A.P."/>
            <person name="Shinohara A."/>
            <person name="Yoshida Y."/>
            <person name="Fujiwara M."/>
            <person name="Mori M."/>
            <person name="Tomita M."/>
            <person name="Arakawa K."/>
        </authorList>
    </citation>
    <scope>NUCLEOTIDE SEQUENCE [LARGE SCALE GENOMIC DNA]</scope>
</reference>
<keyword evidence="2" id="KW-1185">Reference proteome</keyword>
<protein>
    <submittedName>
        <fullName evidence="1">Uncharacterized protein</fullName>
    </submittedName>
</protein>
<dbReference type="Proteomes" id="UP000499080">
    <property type="component" value="Unassembled WGS sequence"/>
</dbReference>